<dbReference type="SUPFAM" id="SSF88946">
    <property type="entry name" value="Sigma2 domain of RNA polymerase sigma factors"/>
    <property type="match status" value="1"/>
</dbReference>
<name>A0ABP9C9L1_9SPHI</name>
<dbReference type="Proteomes" id="UP001501411">
    <property type="component" value="Unassembled WGS sequence"/>
</dbReference>
<evidence type="ECO:0000313" key="2">
    <source>
        <dbReference type="Proteomes" id="UP001501411"/>
    </source>
</evidence>
<keyword evidence="2" id="KW-1185">Reference proteome</keyword>
<organism evidence="1 2">
    <name type="scientific">Olivibacter ginsenosidimutans</name>
    <dbReference type="NCBI Taxonomy" id="1176537"/>
    <lineage>
        <taxon>Bacteria</taxon>
        <taxon>Pseudomonadati</taxon>
        <taxon>Bacteroidota</taxon>
        <taxon>Sphingobacteriia</taxon>
        <taxon>Sphingobacteriales</taxon>
        <taxon>Sphingobacteriaceae</taxon>
        <taxon>Olivibacter</taxon>
    </lineage>
</organism>
<dbReference type="RefSeq" id="WP_345234874.1">
    <property type="nucleotide sequence ID" value="NZ_BAABIQ010000044.1"/>
</dbReference>
<evidence type="ECO:0000313" key="1">
    <source>
        <dbReference type="EMBL" id="GAA4806870.1"/>
    </source>
</evidence>
<dbReference type="Gene3D" id="1.10.1740.10">
    <property type="match status" value="1"/>
</dbReference>
<dbReference type="EMBL" id="BAABIQ010000044">
    <property type="protein sequence ID" value="GAA4806870.1"/>
    <property type="molecule type" value="Genomic_DNA"/>
</dbReference>
<accession>A0ABP9C9L1</accession>
<protein>
    <recommendedName>
        <fullName evidence="3">Sigma-70 family RNA polymerase sigma factor</fullName>
    </recommendedName>
</protein>
<dbReference type="InterPro" id="IPR013325">
    <property type="entry name" value="RNA_pol_sigma_r2"/>
</dbReference>
<proteinExistence type="predicted"/>
<reference evidence="2" key="1">
    <citation type="journal article" date="2019" name="Int. J. Syst. Evol. Microbiol.">
        <title>The Global Catalogue of Microorganisms (GCM) 10K type strain sequencing project: providing services to taxonomists for standard genome sequencing and annotation.</title>
        <authorList>
            <consortium name="The Broad Institute Genomics Platform"/>
            <consortium name="The Broad Institute Genome Sequencing Center for Infectious Disease"/>
            <person name="Wu L."/>
            <person name="Ma J."/>
        </authorList>
    </citation>
    <scope>NUCLEOTIDE SEQUENCE [LARGE SCALE GENOMIC DNA]</scope>
    <source>
        <strain evidence="2">JCM 18200</strain>
    </source>
</reference>
<sequence length="179" mass="20980">MVLEEDKKQVTVSDGVFLQLYKKVFPTVARYIGKRGGTLEEAKDVFQDALLIYYERVQSGSTPIRNTEKGYIFGISKHLWIRRFKQQVTMEPLNEQWDVPETKEETIADRQIVQMLKQAGERCMQLLKSFYYEQLTMADLAKRFGFASERSATVQKFKCLEKVRDFVKKNIGQYEDIIN</sequence>
<evidence type="ECO:0008006" key="3">
    <source>
        <dbReference type="Google" id="ProtNLM"/>
    </source>
</evidence>
<comment type="caution">
    <text evidence="1">The sequence shown here is derived from an EMBL/GenBank/DDBJ whole genome shotgun (WGS) entry which is preliminary data.</text>
</comment>
<gene>
    <name evidence="1" type="ORF">GCM10023231_40070</name>
</gene>